<gene>
    <name evidence="2" type="ORF">SVXNc_0589</name>
</gene>
<evidence type="ECO:0000313" key="3">
    <source>
        <dbReference type="Proteomes" id="UP001218034"/>
    </source>
</evidence>
<sequence>MTGERTSKKEGMLDHLSTQKPDDFSEVDYRDFLDRNVLDDLGINVETDESYDMRMRADKEELAKDLHRMEDEFYKIAWESKQVKAQRQISRRSGGDCMLPQWMAEDMTEEIESSVYNRLLEISGSVRHVGQSELETAFSEVAEEYTSGPDNLAVEIEDNIIDMERYSDSLESYLESGSGGLSEPDDSPSYRDL</sequence>
<proteinExistence type="predicted"/>
<feature type="region of interest" description="Disordered" evidence="1">
    <location>
        <begin position="171"/>
        <end position="193"/>
    </location>
</feature>
<evidence type="ECO:0000256" key="1">
    <source>
        <dbReference type="SAM" id="MobiDB-lite"/>
    </source>
</evidence>
<dbReference type="Proteomes" id="UP001218034">
    <property type="component" value="Chromosome"/>
</dbReference>
<name>A0ABY8CHX5_9ARCH</name>
<keyword evidence="3" id="KW-1185">Reference proteome</keyword>
<dbReference type="GeneID" id="90590027"/>
<evidence type="ECO:0000313" key="2">
    <source>
        <dbReference type="EMBL" id="WEL19605.1"/>
    </source>
</evidence>
<dbReference type="EMBL" id="CP104395">
    <property type="protein sequence ID" value="WEL19605.1"/>
    <property type="molecule type" value="Genomic_DNA"/>
</dbReference>
<dbReference type="RefSeq" id="WP_347721445.1">
    <property type="nucleotide sequence ID" value="NZ_CP104395.1"/>
</dbReference>
<reference evidence="2 3" key="1">
    <citation type="submission" date="2022-09" db="EMBL/GenBank/DDBJ databases">
        <title>Xylan utilization by haloarchaea-nanohaloarchaea associations.</title>
        <authorList>
            <person name="Yakimov M."/>
        </authorList>
    </citation>
    <scope>NUCLEOTIDE SEQUENCE [LARGE SCALE GENOMIC DNA]</scope>
    <source>
        <strain evidence="2 3">SVXNc</strain>
    </source>
</reference>
<feature type="region of interest" description="Disordered" evidence="1">
    <location>
        <begin position="1"/>
        <end position="22"/>
    </location>
</feature>
<feature type="compositionally biased region" description="Basic and acidic residues" evidence="1">
    <location>
        <begin position="1"/>
        <end position="13"/>
    </location>
</feature>
<protein>
    <submittedName>
        <fullName evidence="2">Uncharacterized protein</fullName>
    </submittedName>
</protein>
<accession>A0ABY8CHX5</accession>
<organism evidence="2 3">
    <name type="scientific">Candidatus Nanohalococcus occultus</name>
    <dbReference type="NCBI Taxonomy" id="2978047"/>
    <lineage>
        <taxon>Archaea</taxon>
        <taxon>Candidatus Nanohalarchaeota</taxon>
        <taxon>Candidatus Nanohalarchaeota incertae sedis</taxon>
        <taxon>Candidatus Nanohalococcus</taxon>
    </lineage>
</organism>